<dbReference type="InterPro" id="IPR003386">
    <property type="entry name" value="LACT/PDAT_acylTrfase"/>
</dbReference>
<proteinExistence type="predicted"/>
<protein>
    <recommendedName>
        <fullName evidence="3">Lecithin:cholesterol acyltransferase</fullName>
    </recommendedName>
</protein>
<dbReference type="RefSeq" id="WP_137095085.1">
    <property type="nucleotide sequence ID" value="NZ_SWMS01000005.1"/>
</dbReference>
<evidence type="ECO:0008006" key="3">
    <source>
        <dbReference type="Google" id="ProtNLM"/>
    </source>
</evidence>
<gene>
    <name evidence="1" type="ORF">FCN18_12775</name>
</gene>
<reference evidence="1 2" key="1">
    <citation type="journal article" date="2015" name="Antonie Van Leeuwenhoek">
        <title>Prauserella endophytica sp. nov., an endophytic actinobacterium isolated from Tamarix taklamakanensis.</title>
        <authorList>
            <person name="Liu J.M."/>
            <person name="Habden X."/>
            <person name="Guo L."/>
            <person name="Tuo L."/>
            <person name="Jiang Z.K."/>
            <person name="Liu S.W."/>
            <person name="Liu X.F."/>
            <person name="Chen L."/>
            <person name="Li R.F."/>
            <person name="Zhang Y.Q."/>
            <person name="Sun C.H."/>
        </authorList>
    </citation>
    <scope>NUCLEOTIDE SEQUENCE [LARGE SCALE GENOMIC DNA]</scope>
    <source>
        <strain evidence="1 2">CGMCC 4.7182</strain>
    </source>
</reference>
<organism evidence="1 2">
    <name type="scientific">Prauserella endophytica</name>
    <dbReference type="NCBI Taxonomy" id="1592324"/>
    <lineage>
        <taxon>Bacteria</taxon>
        <taxon>Bacillati</taxon>
        <taxon>Actinomycetota</taxon>
        <taxon>Actinomycetes</taxon>
        <taxon>Pseudonocardiales</taxon>
        <taxon>Pseudonocardiaceae</taxon>
        <taxon>Prauserella</taxon>
        <taxon>Prauserella coralliicola group</taxon>
    </lineage>
</organism>
<name>A0ABY2S6U2_9PSEU</name>
<dbReference type="Pfam" id="PF02450">
    <property type="entry name" value="LCAT"/>
    <property type="match status" value="1"/>
</dbReference>
<dbReference type="EMBL" id="SWMS01000005">
    <property type="protein sequence ID" value="TKG71633.1"/>
    <property type="molecule type" value="Genomic_DNA"/>
</dbReference>
<evidence type="ECO:0000313" key="1">
    <source>
        <dbReference type="EMBL" id="TKG71633.1"/>
    </source>
</evidence>
<dbReference type="Proteomes" id="UP000309992">
    <property type="component" value="Unassembled WGS sequence"/>
</dbReference>
<dbReference type="SUPFAM" id="SSF53474">
    <property type="entry name" value="alpha/beta-Hydrolases"/>
    <property type="match status" value="1"/>
</dbReference>
<dbReference type="InterPro" id="IPR029058">
    <property type="entry name" value="AB_hydrolase_fold"/>
</dbReference>
<dbReference type="Gene3D" id="3.40.50.1820">
    <property type="entry name" value="alpha/beta hydrolase"/>
    <property type="match status" value="1"/>
</dbReference>
<sequence length="495" mass="53914">MTLDTGANPLPDHAGPELRLNHSHDAVVVIPGIMGSTLVDTATKKTLWGVNRIGWYGRAWSTGSSLRDLADLEPGRIKPQGLLRFPAWAPLGYFEPYDRLVRHLKEMVHPRAVREFAYDWRLPVLHNARLLARAAQEHLATWRATQDHERLRVLQADPSPARLVLVAHSMGGLLARALPLVEGTEDEAGEVPTVTEDIRATITLGTPFRGAAKAAIILANGRGLLPPRRRMMRLARQLPGIYDLLPSYRCVDEGDHVRPLTAEDVARFGGDPVEAQRAFDDRTRLDTQSLIGHRLVIGVEQPTLACLRLDDETVEGLGHTFRPSRDGKIVHDERGVPAHFPSLGDGTVPVDSAIVRGVPTDPRAQQHGSLANVDEAISSVRFVITGEPQGPTLAPRGQVGIDAPDVVSVGAEWPVAVTGVEGPDDATCQVIDAETGKHVARPQLEKRDGQWQFTVTVPDQHLYEIVVDAGSGSPLKRMTLATSQDEPADDLGDND</sequence>
<accession>A0ABY2S6U2</accession>
<comment type="caution">
    <text evidence="1">The sequence shown here is derived from an EMBL/GenBank/DDBJ whole genome shotgun (WGS) entry which is preliminary data.</text>
</comment>
<evidence type="ECO:0000313" key="2">
    <source>
        <dbReference type="Proteomes" id="UP000309992"/>
    </source>
</evidence>
<keyword evidence="2" id="KW-1185">Reference proteome</keyword>
<dbReference type="PANTHER" id="PTHR11440">
    <property type="entry name" value="LECITHIN-CHOLESTEROL ACYLTRANSFERASE-RELATED"/>
    <property type="match status" value="1"/>
</dbReference>